<reference evidence="2 3" key="1">
    <citation type="journal article" date="2019" name="Appl. Microbiol. Biotechnol.">
        <title>Genome sequence of Isaria javanica and comparative genome analysis insights into family S53 peptidase evolution in fungal entomopathogens.</title>
        <authorList>
            <person name="Lin R."/>
            <person name="Zhang X."/>
            <person name="Xin B."/>
            <person name="Zou M."/>
            <person name="Gao Y."/>
            <person name="Qin F."/>
            <person name="Hu Q."/>
            <person name="Xie B."/>
            <person name="Cheng X."/>
        </authorList>
    </citation>
    <scope>NUCLEOTIDE SEQUENCE [LARGE SCALE GENOMIC DNA]</scope>
    <source>
        <strain evidence="2 3">IJ1G</strain>
    </source>
</reference>
<evidence type="ECO:0000256" key="1">
    <source>
        <dbReference type="SAM" id="Phobius"/>
    </source>
</evidence>
<sequence>MGIKMEEFKKGSSVLVFPGCVGGGQQKLGSFSSLAEVGLLFQSVPPFFIITACWQGQCRLERSWLVRSALRWLRLVSLFLLAAQPIMCGIGAWLRPKAAQWTDDWRAFFCAVSRQLNFAGAGEWPKLVGFITPVASLAQAFTVTISARQPWRSQLFLIDYLRIHVKGLTDHTICVDYLLISPALPNDPHMFGQRNGKVKDVEVLLCSRKRQARNAFS</sequence>
<evidence type="ECO:0000313" key="3">
    <source>
        <dbReference type="Proteomes" id="UP000315783"/>
    </source>
</evidence>
<comment type="caution">
    <text evidence="2">The sequence shown here is derived from an EMBL/GenBank/DDBJ whole genome shotgun (WGS) entry which is preliminary data.</text>
</comment>
<gene>
    <name evidence="2" type="ORF">IF1G_01919</name>
</gene>
<keyword evidence="3" id="KW-1185">Reference proteome</keyword>
<dbReference type="AlphaFoldDB" id="A0A545VDA5"/>
<accession>A0A545VDA5</accession>
<name>A0A545VDA5_9HYPO</name>
<keyword evidence="1" id="KW-0472">Membrane</keyword>
<protein>
    <submittedName>
        <fullName evidence="2">Uncharacterized protein</fullName>
    </submittedName>
</protein>
<keyword evidence="1" id="KW-0812">Transmembrane</keyword>
<dbReference type="Proteomes" id="UP000315783">
    <property type="component" value="Unassembled WGS sequence"/>
</dbReference>
<proteinExistence type="predicted"/>
<organism evidence="2 3">
    <name type="scientific">Cordyceps javanica</name>
    <dbReference type="NCBI Taxonomy" id="43265"/>
    <lineage>
        <taxon>Eukaryota</taxon>
        <taxon>Fungi</taxon>
        <taxon>Dikarya</taxon>
        <taxon>Ascomycota</taxon>
        <taxon>Pezizomycotina</taxon>
        <taxon>Sordariomycetes</taxon>
        <taxon>Hypocreomycetidae</taxon>
        <taxon>Hypocreales</taxon>
        <taxon>Cordycipitaceae</taxon>
        <taxon>Cordyceps</taxon>
    </lineage>
</organism>
<dbReference type="EMBL" id="SPUK01000002">
    <property type="protein sequence ID" value="TQV99704.1"/>
    <property type="molecule type" value="Genomic_DNA"/>
</dbReference>
<feature type="transmembrane region" description="Helical" evidence="1">
    <location>
        <begin position="72"/>
        <end position="94"/>
    </location>
</feature>
<evidence type="ECO:0000313" key="2">
    <source>
        <dbReference type="EMBL" id="TQV99704.1"/>
    </source>
</evidence>
<keyword evidence="1" id="KW-1133">Transmembrane helix</keyword>